<evidence type="ECO:0000313" key="2">
    <source>
        <dbReference type="EMBL" id="EHK51153.1"/>
    </source>
</evidence>
<dbReference type="EMBL" id="ABDG02000007">
    <property type="protein sequence ID" value="EHK51153.1"/>
    <property type="molecule type" value="Genomic_DNA"/>
</dbReference>
<reference evidence="2 3" key="1">
    <citation type="journal article" date="2011" name="Genome Biol.">
        <title>Comparative genome sequence analysis underscores mycoparasitism as the ancestral life style of Trichoderma.</title>
        <authorList>
            <person name="Kubicek C.P."/>
            <person name="Herrera-Estrella A."/>
            <person name="Seidl-Seiboth V."/>
            <person name="Martinez D.A."/>
            <person name="Druzhinina I.S."/>
            <person name="Thon M."/>
            <person name="Zeilinger S."/>
            <person name="Casas-Flores S."/>
            <person name="Horwitz B.A."/>
            <person name="Mukherjee P.K."/>
            <person name="Mukherjee M."/>
            <person name="Kredics L."/>
            <person name="Alcaraz L.D."/>
            <person name="Aerts A."/>
            <person name="Antal Z."/>
            <person name="Atanasova L."/>
            <person name="Cervantes-Badillo M.G."/>
            <person name="Challacombe J."/>
            <person name="Chertkov O."/>
            <person name="McCluskey K."/>
            <person name="Coulpier F."/>
            <person name="Deshpande N."/>
            <person name="von Doehren H."/>
            <person name="Ebbole D.J."/>
            <person name="Esquivel-Naranjo E.U."/>
            <person name="Fekete E."/>
            <person name="Flipphi M."/>
            <person name="Glaser F."/>
            <person name="Gomez-Rodriguez E.Y."/>
            <person name="Gruber S."/>
            <person name="Han C."/>
            <person name="Henrissat B."/>
            <person name="Hermosa R."/>
            <person name="Hernandez-Onate M."/>
            <person name="Karaffa L."/>
            <person name="Kosti I."/>
            <person name="Le Crom S."/>
            <person name="Lindquist E."/>
            <person name="Lucas S."/>
            <person name="Luebeck M."/>
            <person name="Luebeck P.S."/>
            <person name="Margeot A."/>
            <person name="Metz B."/>
            <person name="Misra M."/>
            <person name="Nevalainen H."/>
            <person name="Omann M."/>
            <person name="Packer N."/>
            <person name="Perrone G."/>
            <person name="Uresti-Rivera E.E."/>
            <person name="Salamov A."/>
            <person name="Schmoll M."/>
            <person name="Seiboth B."/>
            <person name="Shapiro H."/>
            <person name="Sukno S."/>
            <person name="Tamayo-Ramos J.A."/>
            <person name="Tisch D."/>
            <person name="Wiest A."/>
            <person name="Wilkinson H.H."/>
            <person name="Zhang M."/>
            <person name="Coutinho P.M."/>
            <person name="Kenerley C.M."/>
            <person name="Monte E."/>
            <person name="Baker S.E."/>
            <person name="Grigoriev I.V."/>
        </authorList>
    </citation>
    <scope>NUCLEOTIDE SEQUENCE [LARGE SCALE GENOMIC DNA]</scope>
    <source>
        <strain evidence="3">ATCC 20476 / IMI 206040</strain>
    </source>
</reference>
<organism evidence="2 3">
    <name type="scientific">Hypocrea atroviridis (strain ATCC 20476 / IMI 206040)</name>
    <name type="common">Trichoderma atroviride</name>
    <dbReference type="NCBI Taxonomy" id="452589"/>
    <lineage>
        <taxon>Eukaryota</taxon>
        <taxon>Fungi</taxon>
        <taxon>Dikarya</taxon>
        <taxon>Ascomycota</taxon>
        <taxon>Pezizomycotina</taxon>
        <taxon>Sordariomycetes</taxon>
        <taxon>Hypocreomycetidae</taxon>
        <taxon>Hypocreales</taxon>
        <taxon>Hypocreaceae</taxon>
        <taxon>Trichoderma</taxon>
    </lineage>
</organism>
<accession>G9NDW5</accession>
<dbReference type="HOGENOM" id="CLU_2184334_0_0_1"/>
<evidence type="ECO:0000256" key="1">
    <source>
        <dbReference type="SAM" id="MobiDB-lite"/>
    </source>
</evidence>
<sequence length="109" mass="12131">MDDNSTLDYVYKRRKIEDTSAQLGADEGTYKKRLRLNDDNDCEHRHKRQKPESPTACITSHASSSSSSSSLQQLEGENVAEDGTVYILGVGSVRQTALSYHLNLGLRSQ</sequence>
<comment type="caution">
    <text evidence="2">The sequence shown here is derived from an EMBL/GenBank/DDBJ whole genome shotgun (WGS) entry which is preliminary data.</text>
</comment>
<feature type="region of interest" description="Disordered" evidence="1">
    <location>
        <begin position="40"/>
        <end position="76"/>
    </location>
</feature>
<evidence type="ECO:0000313" key="3">
    <source>
        <dbReference type="Proteomes" id="UP000005426"/>
    </source>
</evidence>
<dbReference type="AlphaFoldDB" id="G9NDW5"/>
<keyword evidence="3" id="KW-1185">Reference proteome</keyword>
<dbReference type="Proteomes" id="UP000005426">
    <property type="component" value="Unassembled WGS sequence"/>
</dbReference>
<protein>
    <submittedName>
        <fullName evidence="2">Uncharacterized protein</fullName>
    </submittedName>
</protein>
<name>G9NDW5_HYPAI</name>
<proteinExistence type="predicted"/>
<gene>
    <name evidence="2" type="ORF">TRIATDRAFT_303121</name>
</gene>